<sequence length="103" mass="12019">MLISGDEVIFILCLTRPECLSQKPQPWSHLTNTPGAFSKLLDRKSLFFNSRFACMKHRVVVMVIPESSGIFLSRRMDGYPQSEIVPFRFIYLKAFCTFYQVYQ</sequence>
<comment type="caution">
    <text evidence="1">The sequence shown here is derived from an EMBL/GenBank/DDBJ whole genome shotgun (WGS) entry which is preliminary data.</text>
</comment>
<name>A0ABV0ZT62_9TELE</name>
<gene>
    <name evidence="1" type="ORF">AMECASPLE_028620</name>
</gene>
<keyword evidence="2" id="KW-1185">Reference proteome</keyword>
<dbReference type="Proteomes" id="UP001469553">
    <property type="component" value="Unassembled WGS sequence"/>
</dbReference>
<dbReference type="EMBL" id="JAHRIP010069004">
    <property type="protein sequence ID" value="MEQ2308478.1"/>
    <property type="molecule type" value="Genomic_DNA"/>
</dbReference>
<protein>
    <submittedName>
        <fullName evidence="1">Uncharacterized protein</fullName>
    </submittedName>
</protein>
<evidence type="ECO:0000313" key="2">
    <source>
        <dbReference type="Proteomes" id="UP001469553"/>
    </source>
</evidence>
<evidence type="ECO:0000313" key="1">
    <source>
        <dbReference type="EMBL" id="MEQ2308478.1"/>
    </source>
</evidence>
<proteinExistence type="predicted"/>
<organism evidence="1 2">
    <name type="scientific">Ameca splendens</name>
    <dbReference type="NCBI Taxonomy" id="208324"/>
    <lineage>
        <taxon>Eukaryota</taxon>
        <taxon>Metazoa</taxon>
        <taxon>Chordata</taxon>
        <taxon>Craniata</taxon>
        <taxon>Vertebrata</taxon>
        <taxon>Euteleostomi</taxon>
        <taxon>Actinopterygii</taxon>
        <taxon>Neopterygii</taxon>
        <taxon>Teleostei</taxon>
        <taxon>Neoteleostei</taxon>
        <taxon>Acanthomorphata</taxon>
        <taxon>Ovalentaria</taxon>
        <taxon>Atherinomorphae</taxon>
        <taxon>Cyprinodontiformes</taxon>
        <taxon>Goodeidae</taxon>
        <taxon>Ameca</taxon>
    </lineage>
</organism>
<accession>A0ABV0ZT62</accession>
<reference evidence="1 2" key="1">
    <citation type="submission" date="2021-06" db="EMBL/GenBank/DDBJ databases">
        <authorList>
            <person name="Palmer J.M."/>
        </authorList>
    </citation>
    <scope>NUCLEOTIDE SEQUENCE [LARGE SCALE GENOMIC DNA]</scope>
    <source>
        <strain evidence="1 2">AS_MEX2019</strain>
        <tissue evidence="1">Muscle</tissue>
    </source>
</reference>